<dbReference type="Gene3D" id="3.30.70.260">
    <property type="match status" value="1"/>
</dbReference>
<evidence type="ECO:0000259" key="7">
    <source>
        <dbReference type="Pfam" id="PF03775"/>
    </source>
</evidence>
<comment type="function">
    <text evidence="5 6">Cell division inhibitor that blocks the formation of polar Z ring septums. Rapidly oscillates between the poles of the cell to destabilize FtsZ filaments that have formed before they mature into polar Z rings. Prevents FtsZ polymerization.</text>
</comment>
<sequence length="227" mass="24551">MSASADHTFDIKSARLNLFSIRLRSTRLADITRDLDNRFSADSPFSRTPAMLDVSQVNPVELDYRGLVARFAQYGIHLVGVRPTPAGLEGALDDAGLLPLGGDEALDESRLEDEPQPQTLVIDKPVRAGQQVYARGGNLVVLATVSAGAEVIADGDIHIYGSLRGRALAGARGQRDARIFVRSMQAELLSIAGIWRTLEQDLPAALASRPLQVLLESDKIVMRALPD</sequence>
<dbReference type="NCBIfam" id="TIGR01222">
    <property type="entry name" value="minC"/>
    <property type="match status" value="1"/>
</dbReference>
<name>A0A248LLR8_9NEIS</name>
<dbReference type="InterPro" id="IPR007874">
    <property type="entry name" value="MinC_N"/>
</dbReference>
<dbReference type="SUPFAM" id="SSF63848">
    <property type="entry name" value="Cell-division inhibitor MinC, C-terminal domain"/>
    <property type="match status" value="1"/>
</dbReference>
<evidence type="ECO:0000259" key="8">
    <source>
        <dbReference type="Pfam" id="PF05209"/>
    </source>
</evidence>
<dbReference type="InterPro" id="IPR005526">
    <property type="entry name" value="Septum_form_inhib_MinC_C"/>
</dbReference>
<organism evidence="9 10">
    <name type="scientific">Laribacter hongkongensis</name>
    <dbReference type="NCBI Taxonomy" id="168471"/>
    <lineage>
        <taxon>Bacteria</taxon>
        <taxon>Pseudomonadati</taxon>
        <taxon>Pseudomonadota</taxon>
        <taxon>Betaproteobacteria</taxon>
        <taxon>Neisseriales</taxon>
        <taxon>Aquaspirillaceae</taxon>
        <taxon>Laribacter</taxon>
    </lineage>
</organism>
<feature type="domain" description="Septum formation inhibitor MinC N-terminal" evidence="8">
    <location>
        <begin position="9"/>
        <end position="77"/>
    </location>
</feature>
<evidence type="ECO:0000256" key="2">
    <source>
        <dbReference type="ARBA" id="ARBA00022618"/>
    </source>
</evidence>
<dbReference type="HAMAP" id="MF_00267">
    <property type="entry name" value="MinC"/>
    <property type="match status" value="1"/>
</dbReference>
<keyword evidence="4 6" id="KW-0131">Cell cycle</keyword>
<evidence type="ECO:0000256" key="5">
    <source>
        <dbReference type="ARBA" id="ARBA00025606"/>
    </source>
</evidence>
<dbReference type="GeneID" id="75110095"/>
<gene>
    <name evidence="6 9" type="primary">minC</name>
    <name evidence="9" type="ORF">LHGZ1_2600</name>
</gene>
<evidence type="ECO:0000313" key="10">
    <source>
        <dbReference type="Proteomes" id="UP000197424"/>
    </source>
</evidence>
<reference evidence="10" key="1">
    <citation type="submission" date="2017-06" db="EMBL/GenBank/DDBJ databases">
        <title>Whole genome sequence of Laribacter hongkongensis LHGZ1.</title>
        <authorList>
            <person name="Chen D."/>
            <person name="Wu H."/>
            <person name="Chen J."/>
        </authorList>
    </citation>
    <scope>NUCLEOTIDE SEQUENCE [LARGE SCALE GENOMIC DNA]</scope>
    <source>
        <strain evidence="10">LHGZ1</strain>
    </source>
</reference>
<protein>
    <recommendedName>
        <fullName evidence="6">Probable septum site-determining protein MinC</fullName>
    </recommendedName>
</protein>
<dbReference type="GO" id="GO:0000917">
    <property type="term" value="P:division septum assembly"/>
    <property type="evidence" value="ECO:0007669"/>
    <property type="project" value="UniProtKB-KW"/>
</dbReference>
<dbReference type="EMBL" id="CP022115">
    <property type="protein sequence ID" value="ASJ25431.1"/>
    <property type="molecule type" value="Genomic_DNA"/>
</dbReference>
<evidence type="ECO:0000256" key="4">
    <source>
        <dbReference type="ARBA" id="ARBA00023306"/>
    </source>
</evidence>
<evidence type="ECO:0000256" key="1">
    <source>
        <dbReference type="ARBA" id="ARBA00006291"/>
    </source>
</evidence>
<keyword evidence="3 6" id="KW-0717">Septation</keyword>
<dbReference type="Proteomes" id="UP000197424">
    <property type="component" value="Chromosome"/>
</dbReference>
<dbReference type="RefSeq" id="WP_012697996.1">
    <property type="nucleotide sequence ID" value="NZ_CP022115.1"/>
</dbReference>
<dbReference type="GO" id="GO:0000902">
    <property type="term" value="P:cell morphogenesis"/>
    <property type="evidence" value="ECO:0007669"/>
    <property type="project" value="InterPro"/>
</dbReference>
<dbReference type="GO" id="GO:0051302">
    <property type="term" value="P:regulation of cell division"/>
    <property type="evidence" value="ECO:0007669"/>
    <property type="project" value="InterPro"/>
</dbReference>
<keyword evidence="2 6" id="KW-0132">Cell division</keyword>
<feature type="domain" description="Septum formation inhibitor MinC C-terminal" evidence="7">
    <location>
        <begin position="121"/>
        <end position="222"/>
    </location>
</feature>
<dbReference type="PANTHER" id="PTHR34108:SF1">
    <property type="entry name" value="SEPTUM SITE-DETERMINING PROTEIN MINC"/>
    <property type="match status" value="1"/>
</dbReference>
<evidence type="ECO:0000256" key="6">
    <source>
        <dbReference type="HAMAP-Rule" id="MF_00267"/>
    </source>
</evidence>
<dbReference type="GO" id="GO:1901891">
    <property type="term" value="P:regulation of cell septum assembly"/>
    <property type="evidence" value="ECO:0007669"/>
    <property type="project" value="InterPro"/>
</dbReference>
<dbReference type="InterPro" id="IPR013033">
    <property type="entry name" value="MinC"/>
</dbReference>
<accession>A0A248LLR8</accession>
<evidence type="ECO:0000313" key="9">
    <source>
        <dbReference type="EMBL" id="ASJ25431.1"/>
    </source>
</evidence>
<dbReference type="SMR" id="A0A248LLR8"/>
<proteinExistence type="inferred from homology"/>
<evidence type="ECO:0000256" key="3">
    <source>
        <dbReference type="ARBA" id="ARBA00023210"/>
    </source>
</evidence>
<dbReference type="AlphaFoldDB" id="A0A248LLR8"/>
<dbReference type="InterPro" id="IPR036145">
    <property type="entry name" value="MinC_C_sf"/>
</dbReference>
<dbReference type="Pfam" id="PF03775">
    <property type="entry name" value="MinC_C"/>
    <property type="match status" value="1"/>
</dbReference>
<dbReference type="Pfam" id="PF05209">
    <property type="entry name" value="MinC_N"/>
    <property type="match status" value="1"/>
</dbReference>
<dbReference type="OrthoDB" id="9794530at2"/>
<dbReference type="InterPro" id="IPR016098">
    <property type="entry name" value="CAP/MinC_C"/>
</dbReference>
<comment type="similarity">
    <text evidence="1 6">Belongs to the MinC family.</text>
</comment>
<comment type="subunit">
    <text evidence="6">Interacts with MinD and FtsZ.</text>
</comment>
<dbReference type="Gene3D" id="2.160.20.70">
    <property type="match status" value="1"/>
</dbReference>
<dbReference type="PANTHER" id="PTHR34108">
    <property type="entry name" value="SEPTUM SITE-DETERMINING PROTEIN MINC"/>
    <property type="match status" value="1"/>
</dbReference>